<dbReference type="AlphaFoldDB" id="X1SXC0"/>
<sequence>MPELSPVPSEAMAQAGTIDRGWVKVSKRVRP</sequence>
<organism evidence="1">
    <name type="scientific">marine sediment metagenome</name>
    <dbReference type="NCBI Taxonomy" id="412755"/>
    <lineage>
        <taxon>unclassified sequences</taxon>
        <taxon>metagenomes</taxon>
        <taxon>ecological metagenomes</taxon>
    </lineage>
</organism>
<evidence type="ECO:0000313" key="1">
    <source>
        <dbReference type="EMBL" id="GAI97727.1"/>
    </source>
</evidence>
<reference evidence="1" key="1">
    <citation type="journal article" date="2014" name="Front. Microbiol.">
        <title>High frequency of phylogenetically diverse reductive dehalogenase-homologous genes in deep subseafloor sedimentary metagenomes.</title>
        <authorList>
            <person name="Kawai M."/>
            <person name="Futagami T."/>
            <person name="Toyoda A."/>
            <person name="Takaki Y."/>
            <person name="Nishi S."/>
            <person name="Hori S."/>
            <person name="Arai W."/>
            <person name="Tsubouchi T."/>
            <person name="Morono Y."/>
            <person name="Uchiyama I."/>
            <person name="Ito T."/>
            <person name="Fujiyama A."/>
            <person name="Inagaki F."/>
            <person name="Takami H."/>
        </authorList>
    </citation>
    <scope>NUCLEOTIDE SEQUENCE</scope>
    <source>
        <strain evidence="1">Expedition CK06-06</strain>
    </source>
</reference>
<gene>
    <name evidence="1" type="ORF">S12H4_41009</name>
</gene>
<proteinExistence type="predicted"/>
<protein>
    <submittedName>
        <fullName evidence="1">Uncharacterized protein</fullName>
    </submittedName>
</protein>
<accession>X1SXC0</accession>
<name>X1SXC0_9ZZZZ</name>
<feature type="non-terminal residue" evidence="1">
    <location>
        <position position="31"/>
    </location>
</feature>
<comment type="caution">
    <text evidence="1">The sequence shown here is derived from an EMBL/GenBank/DDBJ whole genome shotgun (WGS) entry which is preliminary data.</text>
</comment>
<dbReference type="EMBL" id="BARW01024947">
    <property type="protein sequence ID" value="GAI97727.1"/>
    <property type="molecule type" value="Genomic_DNA"/>
</dbReference>